<sequence>MGSTTDPKPERTPRDWASARPLLRPVPRPADFDLDAADETGVQFPSRPIAPCLSEFIGVDLSVGMGYATTELVAGWGVSADEVAATAHANLAADFRPLVSSRSLAPDVTYLHEPGDGYLSSLPLLGGWITAWADSSGWGERRPVFLIPQRNALLIAPEPTDAEQLLNLLAAAEREWQGAERPLSPVLYTCDAAGHMIPYDLPADSPFRGALRRSWNLLADSVYAGQTEYLRAKAEFGDPFFAALQRFVDPGTGASFTVATWAEDLEMTLLPEADWIAFATRDNERFFVPWDDVARECPLIPDPRYHPIRYYVQDWPEPQVMMRLQALASMP</sequence>
<evidence type="ECO:0000256" key="1">
    <source>
        <dbReference type="SAM" id="MobiDB-lite"/>
    </source>
</evidence>
<organism evidence="2 3">
    <name type="scientific">Catenulispora pinistramenti</name>
    <dbReference type="NCBI Taxonomy" id="2705254"/>
    <lineage>
        <taxon>Bacteria</taxon>
        <taxon>Bacillati</taxon>
        <taxon>Actinomycetota</taxon>
        <taxon>Actinomycetes</taxon>
        <taxon>Catenulisporales</taxon>
        <taxon>Catenulisporaceae</taxon>
        <taxon>Catenulispora</taxon>
    </lineage>
</organism>
<comment type="caution">
    <text evidence="2">The sequence shown here is derived from an EMBL/GenBank/DDBJ whole genome shotgun (WGS) entry which is preliminary data.</text>
</comment>
<evidence type="ECO:0000313" key="2">
    <source>
        <dbReference type="EMBL" id="MBS2549533.1"/>
    </source>
</evidence>
<feature type="region of interest" description="Disordered" evidence="1">
    <location>
        <begin position="1"/>
        <end position="30"/>
    </location>
</feature>
<name>A0ABS5KU04_9ACTN</name>
<dbReference type="EMBL" id="JAAFYZ010000075">
    <property type="protein sequence ID" value="MBS2549533.1"/>
    <property type="molecule type" value="Genomic_DNA"/>
</dbReference>
<protein>
    <submittedName>
        <fullName evidence="2">Uncharacterized protein</fullName>
    </submittedName>
</protein>
<evidence type="ECO:0000313" key="3">
    <source>
        <dbReference type="Proteomes" id="UP000730482"/>
    </source>
</evidence>
<accession>A0ABS5KU04</accession>
<proteinExistence type="predicted"/>
<reference evidence="2 3" key="1">
    <citation type="submission" date="2020-02" db="EMBL/GenBank/DDBJ databases">
        <title>Acidophilic actinobacteria isolated from forest soil.</title>
        <authorList>
            <person name="Golinska P."/>
        </authorList>
    </citation>
    <scope>NUCLEOTIDE SEQUENCE [LARGE SCALE GENOMIC DNA]</scope>
    <source>
        <strain evidence="2 3">NL8</strain>
    </source>
</reference>
<gene>
    <name evidence="2" type="ORF">KGQ19_21965</name>
</gene>
<dbReference type="RefSeq" id="WP_212011092.1">
    <property type="nucleotide sequence ID" value="NZ_JAAFYZ010000075.1"/>
</dbReference>
<keyword evidence="3" id="KW-1185">Reference proteome</keyword>
<dbReference type="Proteomes" id="UP000730482">
    <property type="component" value="Unassembled WGS sequence"/>
</dbReference>